<dbReference type="InterPro" id="IPR003615">
    <property type="entry name" value="HNH_nuc"/>
</dbReference>
<dbReference type="GO" id="GO:0008270">
    <property type="term" value="F:zinc ion binding"/>
    <property type="evidence" value="ECO:0007669"/>
    <property type="project" value="InterPro"/>
</dbReference>
<keyword evidence="2" id="KW-0540">Nuclease</keyword>
<feature type="domain" description="HNH nuclease" evidence="1">
    <location>
        <begin position="5"/>
        <end position="61"/>
    </location>
</feature>
<accession>A0A517Z105</accession>
<proteinExistence type="predicted"/>
<protein>
    <submittedName>
        <fullName evidence="2">HNH endonuclease</fullName>
    </submittedName>
</protein>
<keyword evidence="2" id="KW-0378">Hydrolase</keyword>
<name>A0A517Z105_9PLAN</name>
<organism evidence="2 3">
    <name type="scientific">Maioricimonas rarisocia</name>
    <dbReference type="NCBI Taxonomy" id="2528026"/>
    <lineage>
        <taxon>Bacteria</taxon>
        <taxon>Pseudomonadati</taxon>
        <taxon>Planctomycetota</taxon>
        <taxon>Planctomycetia</taxon>
        <taxon>Planctomycetales</taxon>
        <taxon>Planctomycetaceae</taxon>
        <taxon>Maioricimonas</taxon>
    </lineage>
</organism>
<dbReference type="InterPro" id="IPR002711">
    <property type="entry name" value="HNH"/>
</dbReference>
<dbReference type="PANTHER" id="PTHR33877:SF1">
    <property type="entry name" value="TYPE IV METHYL-DIRECTED RESTRICTION ENZYME ECOKMCRA"/>
    <property type="match status" value="1"/>
</dbReference>
<dbReference type="Proteomes" id="UP000320496">
    <property type="component" value="Chromosome"/>
</dbReference>
<sequence length="133" mass="15151">MMDAKTRRRVRERAKDRCEYCLLPQAAAPFLTFHIEHVHAVQHGRDDSLDNLCLACPHCNLHKGPNLTTLSEDTGEIIRLFHPRNDAWADHFRLAGAQIVGLSEEGIATVRLLKMNTPDQIRIRAALMQRGEF</sequence>
<evidence type="ECO:0000259" key="1">
    <source>
        <dbReference type="SMART" id="SM00507"/>
    </source>
</evidence>
<dbReference type="SMART" id="SM00507">
    <property type="entry name" value="HNHc"/>
    <property type="match status" value="1"/>
</dbReference>
<dbReference type="PANTHER" id="PTHR33877">
    <property type="entry name" value="SLL1193 PROTEIN"/>
    <property type="match status" value="1"/>
</dbReference>
<gene>
    <name evidence="2" type="ORF">Mal4_04430</name>
</gene>
<dbReference type="GO" id="GO:0004519">
    <property type="term" value="F:endonuclease activity"/>
    <property type="evidence" value="ECO:0007669"/>
    <property type="project" value="UniProtKB-KW"/>
</dbReference>
<dbReference type="Pfam" id="PF01844">
    <property type="entry name" value="HNH"/>
    <property type="match status" value="1"/>
</dbReference>
<dbReference type="RefSeq" id="WP_145366854.1">
    <property type="nucleotide sequence ID" value="NZ_CP036275.1"/>
</dbReference>
<dbReference type="Gene3D" id="1.10.30.50">
    <property type="match status" value="1"/>
</dbReference>
<dbReference type="InterPro" id="IPR052892">
    <property type="entry name" value="NA-targeting_endonuclease"/>
</dbReference>
<dbReference type="OrthoDB" id="9802901at2"/>
<reference evidence="2 3" key="1">
    <citation type="submission" date="2019-02" db="EMBL/GenBank/DDBJ databases">
        <title>Deep-cultivation of Planctomycetes and their phenomic and genomic characterization uncovers novel biology.</title>
        <authorList>
            <person name="Wiegand S."/>
            <person name="Jogler M."/>
            <person name="Boedeker C."/>
            <person name="Pinto D."/>
            <person name="Vollmers J."/>
            <person name="Rivas-Marin E."/>
            <person name="Kohn T."/>
            <person name="Peeters S.H."/>
            <person name="Heuer A."/>
            <person name="Rast P."/>
            <person name="Oberbeckmann S."/>
            <person name="Bunk B."/>
            <person name="Jeske O."/>
            <person name="Meyerdierks A."/>
            <person name="Storesund J.E."/>
            <person name="Kallscheuer N."/>
            <person name="Luecker S."/>
            <person name="Lage O.M."/>
            <person name="Pohl T."/>
            <person name="Merkel B.J."/>
            <person name="Hornburger P."/>
            <person name="Mueller R.-W."/>
            <person name="Bruemmer F."/>
            <person name="Labrenz M."/>
            <person name="Spormann A.M."/>
            <person name="Op den Camp H."/>
            <person name="Overmann J."/>
            <person name="Amann R."/>
            <person name="Jetten M.S.M."/>
            <person name="Mascher T."/>
            <person name="Medema M.H."/>
            <person name="Devos D.P."/>
            <person name="Kaster A.-K."/>
            <person name="Ovreas L."/>
            <person name="Rohde M."/>
            <person name="Galperin M.Y."/>
            <person name="Jogler C."/>
        </authorList>
    </citation>
    <scope>NUCLEOTIDE SEQUENCE [LARGE SCALE GENOMIC DNA]</scope>
    <source>
        <strain evidence="2 3">Mal4</strain>
    </source>
</reference>
<evidence type="ECO:0000313" key="2">
    <source>
        <dbReference type="EMBL" id="QDU36160.1"/>
    </source>
</evidence>
<dbReference type="KEGG" id="mri:Mal4_04430"/>
<keyword evidence="3" id="KW-1185">Reference proteome</keyword>
<dbReference type="CDD" id="cd00085">
    <property type="entry name" value="HNHc"/>
    <property type="match status" value="1"/>
</dbReference>
<keyword evidence="2" id="KW-0255">Endonuclease</keyword>
<dbReference type="EMBL" id="CP036275">
    <property type="protein sequence ID" value="QDU36160.1"/>
    <property type="molecule type" value="Genomic_DNA"/>
</dbReference>
<dbReference type="AlphaFoldDB" id="A0A517Z105"/>
<evidence type="ECO:0000313" key="3">
    <source>
        <dbReference type="Proteomes" id="UP000320496"/>
    </source>
</evidence>
<dbReference type="GO" id="GO:0003676">
    <property type="term" value="F:nucleic acid binding"/>
    <property type="evidence" value="ECO:0007669"/>
    <property type="project" value="InterPro"/>
</dbReference>